<dbReference type="InterPro" id="IPR050765">
    <property type="entry name" value="Riboflavin_Biosynth_HTPR"/>
</dbReference>
<organism evidence="2 3">
    <name type="scientific">Kineosporia corallincola</name>
    <dbReference type="NCBI Taxonomy" id="2835133"/>
    <lineage>
        <taxon>Bacteria</taxon>
        <taxon>Bacillati</taxon>
        <taxon>Actinomycetota</taxon>
        <taxon>Actinomycetes</taxon>
        <taxon>Kineosporiales</taxon>
        <taxon>Kineosporiaceae</taxon>
        <taxon>Kineosporia</taxon>
    </lineage>
</organism>
<gene>
    <name evidence="2" type="ORF">KIH74_20015</name>
</gene>
<dbReference type="InterPro" id="IPR002734">
    <property type="entry name" value="RibDG_C"/>
</dbReference>
<reference evidence="2 3" key="1">
    <citation type="submission" date="2021-05" db="EMBL/GenBank/DDBJ databases">
        <title>Kineosporia and Streptomyces sp. nov. two new marine actinobacteria isolated from Coral.</title>
        <authorList>
            <person name="Buangrab K."/>
            <person name="Sutthacheep M."/>
            <person name="Yeemin T."/>
            <person name="Harunari E."/>
            <person name="Igarashi Y."/>
            <person name="Kanchanasin P."/>
            <person name="Tanasupawat S."/>
            <person name="Phongsopitanun W."/>
        </authorList>
    </citation>
    <scope>NUCLEOTIDE SEQUENCE [LARGE SCALE GENOMIC DNA]</scope>
    <source>
        <strain evidence="2 3">J2-2</strain>
    </source>
</reference>
<dbReference type="PANTHER" id="PTHR38011:SF11">
    <property type="entry name" value="2,5-DIAMINO-6-RIBOSYLAMINO-4(3H)-PYRIMIDINONE 5'-PHOSPHATE REDUCTASE"/>
    <property type="match status" value="1"/>
</dbReference>
<feature type="domain" description="Bacterial bifunctional deaminase-reductase C-terminal" evidence="1">
    <location>
        <begin position="16"/>
        <end position="186"/>
    </location>
</feature>
<accession>A0ABS5TM35</accession>
<dbReference type="PANTHER" id="PTHR38011">
    <property type="entry name" value="DIHYDROFOLATE REDUCTASE FAMILY PROTEIN (AFU_ORTHOLOGUE AFUA_8G06820)"/>
    <property type="match status" value="1"/>
</dbReference>
<dbReference type="Proteomes" id="UP001197247">
    <property type="component" value="Unassembled WGS sequence"/>
</dbReference>
<dbReference type="SUPFAM" id="SSF53597">
    <property type="entry name" value="Dihydrofolate reductase-like"/>
    <property type="match status" value="1"/>
</dbReference>
<evidence type="ECO:0000259" key="1">
    <source>
        <dbReference type="Pfam" id="PF01872"/>
    </source>
</evidence>
<sequence>MTTRVFTHDGREDVMRKVVLYELVSLDGVAEAPENWFPMDDDEVYIEHLAEVIGSQDTVLLGRAMYDEWSRFWPGSDLEPFAGFINGVQKYVATSSPLTTPWTNTEATDKPADTVRQLKARSGGDIGVHGSIRLAQSLLSAGLVNELRLVIAPSLAGSGRKLFDTPDVLRRLTLQDGRRTPNGLVLLSYAVTSPASH</sequence>
<keyword evidence="3" id="KW-1185">Reference proteome</keyword>
<name>A0ABS5TM35_9ACTN</name>
<proteinExistence type="predicted"/>
<dbReference type="Pfam" id="PF01872">
    <property type="entry name" value="RibD_C"/>
    <property type="match status" value="1"/>
</dbReference>
<comment type="caution">
    <text evidence="2">The sequence shown here is derived from an EMBL/GenBank/DDBJ whole genome shotgun (WGS) entry which is preliminary data.</text>
</comment>
<dbReference type="InterPro" id="IPR024072">
    <property type="entry name" value="DHFR-like_dom_sf"/>
</dbReference>
<dbReference type="EMBL" id="JAHBAY010000008">
    <property type="protein sequence ID" value="MBT0771236.1"/>
    <property type="molecule type" value="Genomic_DNA"/>
</dbReference>
<evidence type="ECO:0000313" key="3">
    <source>
        <dbReference type="Proteomes" id="UP001197247"/>
    </source>
</evidence>
<evidence type="ECO:0000313" key="2">
    <source>
        <dbReference type="EMBL" id="MBT0771236.1"/>
    </source>
</evidence>
<protein>
    <submittedName>
        <fullName evidence="2">Dihydrofolate reductase family protein</fullName>
    </submittedName>
</protein>
<dbReference type="Gene3D" id="3.40.430.10">
    <property type="entry name" value="Dihydrofolate Reductase, subunit A"/>
    <property type="match status" value="1"/>
</dbReference>